<dbReference type="InterPro" id="IPR029069">
    <property type="entry name" value="HotDog_dom_sf"/>
</dbReference>
<reference evidence="2" key="1">
    <citation type="submission" date="2020-12" db="EMBL/GenBank/DDBJ databases">
        <title>Vagococcus allomyrinae sp. nov. and Enterococcus lavae sp. nov., isolated from the larvae of Allomyrina dichotoma.</title>
        <authorList>
            <person name="Lee S.D."/>
        </authorList>
    </citation>
    <scope>NUCLEOTIDE SEQUENCE</scope>
    <source>
        <strain evidence="2">BWB3-3</strain>
    </source>
</reference>
<feature type="domain" description="Fluoroacetyl-CoA-specific thioesterase-like" evidence="1">
    <location>
        <begin position="10"/>
        <end position="112"/>
    </location>
</feature>
<dbReference type="Proteomes" id="UP000674938">
    <property type="component" value="Unassembled WGS sequence"/>
</dbReference>
<dbReference type="InterPro" id="IPR054485">
    <property type="entry name" value="FlK-like_dom"/>
</dbReference>
<dbReference type="AlphaFoldDB" id="A0A940PD60"/>
<dbReference type="PANTHER" id="PTHR36934:SF1">
    <property type="entry name" value="THIOESTERASE DOMAIN-CONTAINING PROTEIN"/>
    <property type="match status" value="1"/>
</dbReference>
<sequence>MTYLEKDYLVEPQFSAQAMGSGELAVLATPAIVAFAENTCQKIAQEFLTSQETTVGVFLDVKHLRASAIGGYVKVKARLIERTDTILTYDFEVFENETCLAKGTHRRAIVEIERFMSKLIE</sequence>
<comment type="caution">
    <text evidence="2">The sequence shown here is derived from an EMBL/GenBank/DDBJ whole genome shotgun (WGS) entry which is preliminary data.</text>
</comment>
<dbReference type="PANTHER" id="PTHR36934">
    <property type="entry name" value="BLR0278 PROTEIN"/>
    <property type="match status" value="1"/>
</dbReference>
<evidence type="ECO:0000313" key="3">
    <source>
        <dbReference type="Proteomes" id="UP000674938"/>
    </source>
</evidence>
<dbReference type="Pfam" id="PF22636">
    <property type="entry name" value="FlK"/>
    <property type="match status" value="1"/>
</dbReference>
<name>A0A940PD60_9ENTE</name>
<evidence type="ECO:0000313" key="2">
    <source>
        <dbReference type="EMBL" id="MBP1040598.1"/>
    </source>
</evidence>
<protein>
    <submittedName>
        <fullName evidence="2">Thioesterase family protein</fullName>
    </submittedName>
</protein>
<accession>A0A940PD60</accession>
<proteinExistence type="predicted"/>
<gene>
    <name evidence="2" type="ORF">I6N95_06255</name>
</gene>
<evidence type="ECO:0000259" key="1">
    <source>
        <dbReference type="Pfam" id="PF22636"/>
    </source>
</evidence>
<dbReference type="EMBL" id="JAEEGA010000003">
    <property type="protein sequence ID" value="MBP1040598.1"/>
    <property type="molecule type" value="Genomic_DNA"/>
</dbReference>
<dbReference type="InterPro" id="IPR025540">
    <property type="entry name" value="FlK"/>
</dbReference>
<dbReference type="Gene3D" id="3.10.129.10">
    <property type="entry name" value="Hotdog Thioesterase"/>
    <property type="match status" value="1"/>
</dbReference>
<dbReference type="RefSeq" id="WP_209525734.1">
    <property type="nucleotide sequence ID" value="NZ_JAEEGA010000003.1"/>
</dbReference>
<dbReference type="SUPFAM" id="SSF54637">
    <property type="entry name" value="Thioesterase/thiol ester dehydrase-isomerase"/>
    <property type="match status" value="1"/>
</dbReference>
<organism evidence="2 3">
    <name type="scientific">Vagococcus allomyrinae</name>
    <dbReference type="NCBI Taxonomy" id="2794353"/>
    <lineage>
        <taxon>Bacteria</taxon>
        <taxon>Bacillati</taxon>
        <taxon>Bacillota</taxon>
        <taxon>Bacilli</taxon>
        <taxon>Lactobacillales</taxon>
        <taxon>Enterococcaceae</taxon>
        <taxon>Vagococcus</taxon>
    </lineage>
</organism>
<keyword evidence="3" id="KW-1185">Reference proteome</keyword>